<keyword evidence="7" id="KW-1185">Reference proteome</keyword>
<evidence type="ECO:0000259" key="5">
    <source>
        <dbReference type="PROSITE" id="PS50110"/>
    </source>
</evidence>
<sequence>MDDQSAPARQRISVLVADDQQLVRELILSLLGREADMAPEGAEDLAGVLDRIALHGPFDVILLDYFMPGVEGLNGVQRAIAANGGRPVLLMSGNLPPEAVAGAERLGIKGILPKTRFNAVAQAVRAAASGRTVSAMAEPLAVVDPAAALTPAQRQLLRDLVEGASLEAAAARHSGPDSFDTALRGLFGTLGVKNRTHAVLAARRLGLT</sequence>
<proteinExistence type="predicted"/>
<dbReference type="Pfam" id="PF00072">
    <property type="entry name" value="Response_reg"/>
    <property type="match status" value="1"/>
</dbReference>
<dbReference type="InterPro" id="IPR036388">
    <property type="entry name" value="WH-like_DNA-bd_sf"/>
</dbReference>
<name>A0A285CNP6_9RHOB</name>
<dbReference type="SMART" id="SM00421">
    <property type="entry name" value="HTH_LUXR"/>
    <property type="match status" value="1"/>
</dbReference>
<dbReference type="SMART" id="SM00448">
    <property type="entry name" value="REC"/>
    <property type="match status" value="1"/>
</dbReference>
<feature type="modified residue" description="4-aspartylphosphate" evidence="4">
    <location>
        <position position="64"/>
    </location>
</feature>
<evidence type="ECO:0000313" key="6">
    <source>
        <dbReference type="EMBL" id="SNX69184.1"/>
    </source>
</evidence>
<keyword evidence="2" id="KW-0238">DNA-binding</keyword>
<organism evidence="6 7">
    <name type="scientific">Cereibacter ovatus</name>
    <dbReference type="NCBI Taxonomy" id="439529"/>
    <lineage>
        <taxon>Bacteria</taxon>
        <taxon>Pseudomonadati</taxon>
        <taxon>Pseudomonadota</taxon>
        <taxon>Alphaproteobacteria</taxon>
        <taxon>Rhodobacterales</taxon>
        <taxon>Paracoccaceae</taxon>
        <taxon>Cereibacter</taxon>
    </lineage>
</organism>
<keyword evidence="1" id="KW-0805">Transcription regulation</keyword>
<dbReference type="PANTHER" id="PTHR43214">
    <property type="entry name" value="TWO-COMPONENT RESPONSE REGULATOR"/>
    <property type="match status" value="1"/>
</dbReference>
<dbReference type="GO" id="GO:0003677">
    <property type="term" value="F:DNA binding"/>
    <property type="evidence" value="ECO:0007669"/>
    <property type="project" value="UniProtKB-KW"/>
</dbReference>
<dbReference type="GO" id="GO:0006355">
    <property type="term" value="P:regulation of DNA-templated transcription"/>
    <property type="evidence" value="ECO:0007669"/>
    <property type="project" value="InterPro"/>
</dbReference>
<dbReference type="InterPro" id="IPR011006">
    <property type="entry name" value="CheY-like_superfamily"/>
</dbReference>
<accession>A0A285CNP6</accession>
<dbReference type="SUPFAM" id="SSF52172">
    <property type="entry name" value="CheY-like"/>
    <property type="match status" value="1"/>
</dbReference>
<feature type="domain" description="Response regulatory" evidence="5">
    <location>
        <begin position="13"/>
        <end position="129"/>
    </location>
</feature>
<dbReference type="Proteomes" id="UP000219467">
    <property type="component" value="Unassembled WGS sequence"/>
</dbReference>
<dbReference type="RefSeq" id="WP_097029641.1">
    <property type="nucleotide sequence ID" value="NZ_OAOQ01000003.1"/>
</dbReference>
<dbReference type="InterPro" id="IPR000792">
    <property type="entry name" value="Tscrpt_reg_LuxR_C"/>
</dbReference>
<dbReference type="Gene3D" id="1.10.10.10">
    <property type="entry name" value="Winged helix-like DNA-binding domain superfamily/Winged helix DNA-binding domain"/>
    <property type="match status" value="1"/>
</dbReference>
<reference evidence="7" key="1">
    <citation type="submission" date="2017-08" db="EMBL/GenBank/DDBJ databases">
        <authorList>
            <person name="Varghese N."/>
            <person name="Submissions S."/>
        </authorList>
    </citation>
    <scope>NUCLEOTIDE SEQUENCE [LARGE SCALE GENOMIC DNA]</scope>
    <source>
        <strain evidence="7">JA234</strain>
    </source>
</reference>
<dbReference type="GO" id="GO:0000160">
    <property type="term" value="P:phosphorelay signal transduction system"/>
    <property type="evidence" value="ECO:0007669"/>
    <property type="project" value="InterPro"/>
</dbReference>
<dbReference type="PROSITE" id="PS50110">
    <property type="entry name" value="RESPONSE_REGULATORY"/>
    <property type="match status" value="1"/>
</dbReference>
<evidence type="ECO:0000313" key="7">
    <source>
        <dbReference type="Proteomes" id="UP000219467"/>
    </source>
</evidence>
<keyword evidence="4" id="KW-0597">Phosphoprotein</keyword>
<evidence type="ECO:0000256" key="4">
    <source>
        <dbReference type="PROSITE-ProRule" id="PRU00169"/>
    </source>
</evidence>
<dbReference type="PANTHER" id="PTHR43214:SF24">
    <property type="entry name" value="TRANSCRIPTIONAL REGULATORY PROTEIN NARL-RELATED"/>
    <property type="match status" value="1"/>
</dbReference>
<evidence type="ECO:0000256" key="3">
    <source>
        <dbReference type="ARBA" id="ARBA00023163"/>
    </source>
</evidence>
<protein>
    <submittedName>
        <fullName evidence="6">LuxR family two component transcriptional regulator</fullName>
    </submittedName>
</protein>
<evidence type="ECO:0000256" key="2">
    <source>
        <dbReference type="ARBA" id="ARBA00023125"/>
    </source>
</evidence>
<dbReference type="SUPFAM" id="SSF46894">
    <property type="entry name" value="C-terminal effector domain of the bipartite response regulators"/>
    <property type="match status" value="1"/>
</dbReference>
<dbReference type="OrthoDB" id="3679796at2"/>
<dbReference type="AlphaFoldDB" id="A0A285CNP6"/>
<dbReference type="EMBL" id="OAOQ01000003">
    <property type="protein sequence ID" value="SNX69184.1"/>
    <property type="molecule type" value="Genomic_DNA"/>
</dbReference>
<dbReference type="InterPro" id="IPR016032">
    <property type="entry name" value="Sig_transdc_resp-reg_C-effctor"/>
</dbReference>
<keyword evidence="3" id="KW-0804">Transcription</keyword>
<dbReference type="InterPro" id="IPR039420">
    <property type="entry name" value="WalR-like"/>
</dbReference>
<dbReference type="InterPro" id="IPR001789">
    <property type="entry name" value="Sig_transdc_resp-reg_receiver"/>
</dbReference>
<dbReference type="Gene3D" id="3.40.50.2300">
    <property type="match status" value="1"/>
</dbReference>
<evidence type="ECO:0000256" key="1">
    <source>
        <dbReference type="ARBA" id="ARBA00023015"/>
    </source>
</evidence>
<gene>
    <name evidence="6" type="ORF">SAMN05878503_103171</name>
</gene>